<dbReference type="AlphaFoldDB" id="A0A6A5UXS3"/>
<reference evidence="1" key="1">
    <citation type="journal article" date="2020" name="Stud. Mycol.">
        <title>101 Dothideomycetes genomes: a test case for predicting lifestyles and emergence of pathogens.</title>
        <authorList>
            <person name="Haridas S."/>
            <person name="Albert R."/>
            <person name="Binder M."/>
            <person name="Bloem J."/>
            <person name="Labutti K."/>
            <person name="Salamov A."/>
            <person name="Andreopoulos B."/>
            <person name="Baker S."/>
            <person name="Barry K."/>
            <person name="Bills G."/>
            <person name="Bluhm B."/>
            <person name="Cannon C."/>
            <person name="Castanera R."/>
            <person name="Culley D."/>
            <person name="Daum C."/>
            <person name="Ezra D."/>
            <person name="Gonzalez J."/>
            <person name="Henrissat B."/>
            <person name="Kuo A."/>
            <person name="Liang C."/>
            <person name="Lipzen A."/>
            <person name="Lutzoni F."/>
            <person name="Magnuson J."/>
            <person name="Mondo S."/>
            <person name="Nolan M."/>
            <person name="Ohm R."/>
            <person name="Pangilinan J."/>
            <person name="Park H.-J."/>
            <person name="Ramirez L."/>
            <person name="Alfaro M."/>
            <person name="Sun H."/>
            <person name="Tritt A."/>
            <person name="Yoshinaga Y."/>
            <person name="Zwiers L.-H."/>
            <person name="Turgeon B."/>
            <person name="Goodwin S."/>
            <person name="Spatafora J."/>
            <person name="Crous P."/>
            <person name="Grigoriev I."/>
        </authorList>
    </citation>
    <scope>NUCLEOTIDE SEQUENCE</scope>
    <source>
        <strain evidence="1">CBS 107.79</strain>
    </source>
</reference>
<dbReference type="EMBL" id="ML976712">
    <property type="protein sequence ID" value="KAF1969220.1"/>
    <property type="molecule type" value="Genomic_DNA"/>
</dbReference>
<feature type="non-terminal residue" evidence="1">
    <location>
        <position position="1"/>
    </location>
</feature>
<name>A0A6A5UXS3_9PLEO</name>
<evidence type="ECO:0000313" key="1">
    <source>
        <dbReference type="EMBL" id="KAF1969220.1"/>
    </source>
</evidence>
<sequence>FELVTNTKAKYGIADDDTYNFNKTGFIIGVIQGQIVFTGSKKQSNLKKMKGSILDRAAKHYTKKCSIIKKRCIRTMPPSTYYLIATVGIRTNTAQILEFYYAYYSQLSGLS</sequence>
<dbReference type="OrthoDB" id="3798329at2759"/>
<dbReference type="Proteomes" id="UP000800036">
    <property type="component" value="Unassembled WGS sequence"/>
</dbReference>
<keyword evidence="2" id="KW-1185">Reference proteome</keyword>
<proteinExistence type="predicted"/>
<gene>
    <name evidence="1" type="ORF">BU23DRAFT_477671</name>
</gene>
<accession>A0A6A5UXS3</accession>
<evidence type="ECO:0000313" key="2">
    <source>
        <dbReference type="Proteomes" id="UP000800036"/>
    </source>
</evidence>
<organism evidence="1 2">
    <name type="scientific">Bimuria novae-zelandiae CBS 107.79</name>
    <dbReference type="NCBI Taxonomy" id="1447943"/>
    <lineage>
        <taxon>Eukaryota</taxon>
        <taxon>Fungi</taxon>
        <taxon>Dikarya</taxon>
        <taxon>Ascomycota</taxon>
        <taxon>Pezizomycotina</taxon>
        <taxon>Dothideomycetes</taxon>
        <taxon>Pleosporomycetidae</taxon>
        <taxon>Pleosporales</taxon>
        <taxon>Massarineae</taxon>
        <taxon>Didymosphaeriaceae</taxon>
        <taxon>Bimuria</taxon>
    </lineage>
</organism>
<protein>
    <submittedName>
        <fullName evidence="1">Uncharacterized protein</fullName>
    </submittedName>
</protein>